<protein>
    <submittedName>
        <fullName evidence="1">Uncharacterized protein</fullName>
    </submittedName>
</protein>
<organism evidence="1 2">
    <name type="scientific">Paenibacillus baimaensis</name>
    <dbReference type="NCBI Taxonomy" id="2982185"/>
    <lineage>
        <taxon>Bacteria</taxon>
        <taxon>Bacillati</taxon>
        <taxon>Bacillota</taxon>
        <taxon>Bacilli</taxon>
        <taxon>Bacillales</taxon>
        <taxon>Paenibacillaceae</taxon>
        <taxon>Paenibacillus</taxon>
    </lineage>
</organism>
<comment type="caution">
    <text evidence="1">The sequence shown here is derived from an EMBL/GenBank/DDBJ whole genome shotgun (WGS) entry which is preliminary data.</text>
</comment>
<dbReference type="EMBL" id="JAOQIO010000038">
    <property type="protein sequence ID" value="MCU6793211.1"/>
    <property type="molecule type" value="Genomic_DNA"/>
</dbReference>
<dbReference type="RefSeq" id="WP_262684513.1">
    <property type="nucleotide sequence ID" value="NZ_JAOQIO010000038.1"/>
</dbReference>
<reference evidence="1 2" key="1">
    <citation type="submission" date="2022-09" db="EMBL/GenBank/DDBJ databases">
        <authorList>
            <person name="Han X.L."/>
            <person name="Wang Q."/>
            <person name="Lu T."/>
        </authorList>
    </citation>
    <scope>NUCLEOTIDE SEQUENCE [LARGE SCALE GENOMIC DNA]</scope>
    <source>
        <strain evidence="1 2">WQ 127069</strain>
    </source>
</reference>
<dbReference type="Proteomes" id="UP001652445">
    <property type="component" value="Unassembled WGS sequence"/>
</dbReference>
<keyword evidence="2" id="KW-1185">Reference proteome</keyword>
<evidence type="ECO:0000313" key="1">
    <source>
        <dbReference type="EMBL" id="MCU6793211.1"/>
    </source>
</evidence>
<proteinExistence type="predicted"/>
<evidence type="ECO:0000313" key="2">
    <source>
        <dbReference type="Proteomes" id="UP001652445"/>
    </source>
</evidence>
<gene>
    <name evidence="1" type="ORF">OB236_13895</name>
</gene>
<name>A0ABT2UGP4_9BACL</name>
<accession>A0ABT2UGP4</accession>
<sequence>MMIQHTVVFKSYFLSKQAREGSNHTHTSLRRNESFLWLLVGDGHSRGSTAASVVPSWGIDSFFPGELAHGKSVLSRCVDNLIEFIAHHTLDNAVDEAWLPGCSLKRFSLTNGVGTGSNSRRLVTWKAS</sequence>